<proteinExistence type="predicted"/>
<comment type="caution">
    <text evidence="1">The sequence shown here is derived from an EMBL/GenBank/DDBJ whole genome shotgun (WGS) entry which is preliminary data.</text>
</comment>
<evidence type="ECO:0000313" key="1">
    <source>
        <dbReference type="EMBL" id="RDK00999.1"/>
    </source>
</evidence>
<accession>A0A370N5W9</accession>
<dbReference type="AlphaFoldDB" id="A0A370N5W9"/>
<protein>
    <submittedName>
        <fullName evidence="1">Uncharacterized protein</fullName>
    </submittedName>
</protein>
<dbReference type="Proteomes" id="UP000254875">
    <property type="component" value="Unassembled WGS sequence"/>
</dbReference>
<sequence length="92" mass="9940">MGEKSLRGVVEKLLGAASAQPVRILLTHRSQSGRTRRVCVEVQRPGGPLALFFFRHNDGTWHVFPPGAARPSMSAAGLPLHEAMTAKETTHG</sequence>
<dbReference type="EMBL" id="QHKS01000012">
    <property type="protein sequence ID" value="RDK00999.1"/>
    <property type="molecule type" value="Genomic_DNA"/>
</dbReference>
<evidence type="ECO:0000313" key="2">
    <source>
        <dbReference type="Proteomes" id="UP000254875"/>
    </source>
</evidence>
<gene>
    <name evidence="1" type="ORF">DLM46_19460</name>
</gene>
<reference evidence="2" key="1">
    <citation type="submission" date="2018-05" db="EMBL/GenBank/DDBJ databases">
        <authorList>
            <person name="Feng T."/>
        </authorList>
    </citation>
    <scope>NUCLEOTIDE SEQUENCE [LARGE SCALE GENOMIC DNA]</scope>
    <source>
        <strain evidence="2">S27</strain>
    </source>
</reference>
<dbReference type="OrthoDB" id="8926609at2"/>
<keyword evidence="2" id="KW-1185">Reference proteome</keyword>
<name>A0A370N5W9_9BURK</name>
<organism evidence="1 2">
    <name type="scientific">Paraburkholderia lacunae</name>
    <dbReference type="NCBI Taxonomy" id="2211104"/>
    <lineage>
        <taxon>Bacteria</taxon>
        <taxon>Pseudomonadati</taxon>
        <taxon>Pseudomonadota</taxon>
        <taxon>Betaproteobacteria</taxon>
        <taxon>Burkholderiales</taxon>
        <taxon>Burkholderiaceae</taxon>
        <taxon>Paraburkholderia</taxon>
    </lineage>
</organism>